<dbReference type="GO" id="GO:0034498">
    <property type="term" value="P:early endosome to Golgi transport"/>
    <property type="evidence" value="ECO:0007669"/>
    <property type="project" value="TreeGrafter"/>
</dbReference>
<dbReference type="STRING" id="106549.A0A540MGR3"/>
<sequence length="97" mass="11066">MRCMFAGLPDCCGYQDYQVYALRVLCKSHPLPNEIVAPQRQSIVDGMRMIALKLEFGVSHNQIFERTLAVHFTDPFHVSKRVADKCNDGTLLLQVIR</sequence>
<dbReference type="Proteomes" id="UP000315295">
    <property type="component" value="Unassembled WGS sequence"/>
</dbReference>
<reference evidence="1 2" key="1">
    <citation type="journal article" date="2019" name="G3 (Bethesda)">
        <title>Sequencing of a Wild Apple (Malus baccata) Genome Unravels the Differences Between Cultivated and Wild Apple Species Regarding Disease Resistance and Cold Tolerance.</title>
        <authorList>
            <person name="Chen X."/>
        </authorList>
    </citation>
    <scope>NUCLEOTIDE SEQUENCE [LARGE SCALE GENOMIC DNA]</scope>
    <source>
        <strain evidence="2">cv. Shandingzi</strain>
        <tissue evidence="1">Leaves</tissue>
    </source>
</reference>
<proteinExistence type="predicted"/>
<dbReference type="PANTHER" id="PTHR13251">
    <property type="entry name" value="EPILEPSY HOLOPROSENCEPHALY CANDIDATE 1/TMEM1"/>
    <property type="match status" value="1"/>
</dbReference>
<organism evidence="1 2">
    <name type="scientific">Malus baccata</name>
    <name type="common">Siberian crab apple</name>
    <name type="synonym">Pyrus baccata</name>
    <dbReference type="NCBI Taxonomy" id="106549"/>
    <lineage>
        <taxon>Eukaryota</taxon>
        <taxon>Viridiplantae</taxon>
        <taxon>Streptophyta</taxon>
        <taxon>Embryophyta</taxon>
        <taxon>Tracheophyta</taxon>
        <taxon>Spermatophyta</taxon>
        <taxon>Magnoliopsida</taxon>
        <taxon>eudicotyledons</taxon>
        <taxon>Gunneridae</taxon>
        <taxon>Pentapetalae</taxon>
        <taxon>rosids</taxon>
        <taxon>fabids</taxon>
        <taxon>Rosales</taxon>
        <taxon>Rosaceae</taxon>
        <taxon>Amygdaloideae</taxon>
        <taxon>Maleae</taxon>
        <taxon>Malus</taxon>
    </lineage>
</organism>
<gene>
    <name evidence="1" type="ORF">C1H46_016475</name>
</gene>
<dbReference type="InterPro" id="IPR045126">
    <property type="entry name" value="TRAPPC10/Trs130"/>
</dbReference>
<dbReference type="GO" id="GO:0005829">
    <property type="term" value="C:cytosol"/>
    <property type="evidence" value="ECO:0007669"/>
    <property type="project" value="GOC"/>
</dbReference>
<accession>A0A540MGR3</accession>
<dbReference type="EMBL" id="VIEB01000261">
    <property type="protein sequence ID" value="TQD97950.1"/>
    <property type="molecule type" value="Genomic_DNA"/>
</dbReference>
<keyword evidence="2" id="KW-1185">Reference proteome</keyword>
<evidence type="ECO:0000313" key="2">
    <source>
        <dbReference type="Proteomes" id="UP000315295"/>
    </source>
</evidence>
<dbReference type="PANTHER" id="PTHR13251:SF3">
    <property type="entry name" value="TRAFFICKING PROTEIN PARTICLE COMPLEX SUBUNIT 10"/>
    <property type="match status" value="1"/>
</dbReference>
<evidence type="ECO:0000313" key="1">
    <source>
        <dbReference type="EMBL" id="TQD97950.1"/>
    </source>
</evidence>
<protein>
    <submittedName>
        <fullName evidence="1">Uncharacterized protein</fullName>
    </submittedName>
</protein>
<dbReference type="GO" id="GO:1990071">
    <property type="term" value="C:TRAPPII protein complex"/>
    <property type="evidence" value="ECO:0007669"/>
    <property type="project" value="InterPro"/>
</dbReference>
<dbReference type="GO" id="GO:0006891">
    <property type="term" value="P:intra-Golgi vesicle-mediated transport"/>
    <property type="evidence" value="ECO:0007669"/>
    <property type="project" value="TreeGrafter"/>
</dbReference>
<name>A0A540MGR3_MALBA</name>
<dbReference type="AlphaFoldDB" id="A0A540MGR3"/>
<comment type="caution">
    <text evidence="1">The sequence shown here is derived from an EMBL/GenBank/DDBJ whole genome shotgun (WGS) entry which is preliminary data.</text>
</comment>